<dbReference type="InterPro" id="IPR051320">
    <property type="entry name" value="Viral_Replic_Matur_Polypro"/>
</dbReference>
<comment type="caution">
    <text evidence="4">The sequence shown here is derived from an EMBL/GenBank/DDBJ whole genome shotgun (WGS) entry which is preliminary data.</text>
</comment>
<dbReference type="InterPro" id="IPR000477">
    <property type="entry name" value="RT_dom"/>
</dbReference>
<protein>
    <recommendedName>
        <fullName evidence="2">ribonuclease H</fullName>
        <ecNumber evidence="2">3.1.26.4</ecNumber>
    </recommendedName>
</protein>
<evidence type="ECO:0000313" key="4">
    <source>
        <dbReference type="EMBL" id="KAL1256562.1"/>
    </source>
</evidence>
<evidence type="ECO:0000256" key="1">
    <source>
        <dbReference type="ARBA" id="ARBA00010879"/>
    </source>
</evidence>
<feature type="domain" description="Reverse transcriptase" evidence="3">
    <location>
        <begin position="1"/>
        <end position="78"/>
    </location>
</feature>
<comment type="similarity">
    <text evidence="1">Belongs to the beta type-B retroviral polymerase family. HERV class-II K(HML-2) pol subfamily.</text>
</comment>
<dbReference type="Proteomes" id="UP001558613">
    <property type="component" value="Unassembled WGS sequence"/>
</dbReference>
<dbReference type="EMBL" id="JAYMGO010000018">
    <property type="protein sequence ID" value="KAL1256562.1"/>
    <property type="molecule type" value="Genomic_DNA"/>
</dbReference>
<dbReference type="SUPFAM" id="SSF56672">
    <property type="entry name" value="DNA/RNA polymerases"/>
    <property type="match status" value="1"/>
</dbReference>
<evidence type="ECO:0000256" key="2">
    <source>
        <dbReference type="ARBA" id="ARBA00012180"/>
    </source>
</evidence>
<dbReference type="PROSITE" id="PS50878">
    <property type="entry name" value="RT_POL"/>
    <property type="match status" value="1"/>
</dbReference>
<accession>A0ABR3LUI1</accession>
<dbReference type="InterPro" id="IPR043502">
    <property type="entry name" value="DNA/RNA_pol_sf"/>
</dbReference>
<organism evidence="4 5">
    <name type="scientific">Cirrhinus molitorella</name>
    <name type="common">mud carp</name>
    <dbReference type="NCBI Taxonomy" id="172907"/>
    <lineage>
        <taxon>Eukaryota</taxon>
        <taxon>Metazoa</taxon>
        <taxon>Chordata</taxon>
        <taxon>Craniata</taxon>
        <taxon>Vertebrata</taxon>
        <taxon>Euteleostomi</taxon>
        <taxon>Actinopterygii</taxon>
        <taxon>Neopterygii</taxon>
        <taxon>Teleostei</taxon>
        <taxon>Ostariophysi</taxon>
        <taxon>Cypriniformes</taxon>
        <taxon>Cyprinidae</taxon>
        <taxon>Labeoninae</taxon>
        <taxon>Labeonini</taxon>
        <taxon>Cirrhinus</taxon>
    </lineage>
</organism>
<dbReference type="Gene3D" id="3.30.70.270">
    <property type="match status" value="2"/>
</dbReference>
<dbReference type="PANTHER" id="PTHR33064">
    <property type="entry name" value="POL PROTEIN"/>
    <property type="match status" value="1"/>
</dbReference>
<dbReference type="InterPro" id="IPR043128">
    <property type="entry name" value="Rev_trsase/Diguanyl_cyclase"/>
</dbReference>
<dbReference type="EC" id="3.1.26.4" evidence="2"/>
<proteinExistence type="inferred from homology"/>
<gene>
    <name evidence="4" type="ORF">QQF64_012107</name>
</gene>
<reference evidence="4 5" key="1">
    <citation type="submission" date="2023-09" db="EMBL/GenBank/DDBJ databases">
        <authorList>
            <person name="Wang M."/>
        </authorList>
    </citation>
    <scope>NUCLEOTIDE SEQUENCE [LARGE SCALE GENOMIC DNA]</scope>
    <source>
        <strain evidence="4">GT-2023</strain>
        <tissue evidence="4">Liver</tissue>
    </source>
</reference>
<name>A0ABR3LUI1_9TELE</name>
<dbReference type="Pfam" id="PF00078">
    <property type="entry name" value="RVT_1"/>
    <property type="match status" value="1"/>
</dbReference>
<keyword evidence="5" id="KW-1185">Reference proteome</keyword>
<dbReference type="PANTHER" id="PTHR33064:SF37">
    <property type="entry name" value="RIBONUCLEASE H"/>
    <property type="match status" value="1"/>
</dbReference>
<evidence type="ECO:0000259" key="3">
    <source>
        <dbReference type="PROSITE" id="PS50878"/>
    </source>
</evidence>
<sequence length="115" mass="13101">MNITECPLDFATRLQLSDLVFHIALVYLDDLLVYSATFADHLGRLETVFKRLRDTGLKIKVEKCNFLQSEVRFLGHQVSAQGVSTDPDKVSAVKQWPVPSTLKELRSFLGFCSYY</sequence>
<evidence type="ECO:0000313" key="5">
    <source>
        <dbReference type="Proteomes" id="UP001558613"/>
    </source>
</evidence>